<dbReference type="InterPro" id="IPR001638">
    <property type="entry name" value="Solute-binding_3/MltF_N"/>
</dbReference>
<organism evidence="4 5">
    <name type="scientific">Olsenella profusa F0195</name>
    <dbReference type="NCBI Taxonomy" id="1125712"/>
    <lineage>
        <taxon>Bacteria</taxon>
        <taxon>Bacillati</taxon>
        <taxon>Actinomycetota</taxon>
        <taxon>Coriobacteriia</taxon>
        <taxon>Coriobacteriales</taxon>
        <taxon>Atopobiaceae</taxon>
        <taxon>Olsenella</taxon>
    </lineage>
</organism>
<dbReference type="PATRIC" id="fig|1125712.3.peg.1460"/>
<feature type="signal peptide" evidence="2">
    <location>
        <begin position="1"/>
        <end position="18"/>
    </location>
</feature>
<sequence>MSAQITRRSLLTSAAALAALPLVTACTGGAGSSDAATADKVTKVSLVTSGKGEPYSLIAADGTWTGIDADVWEEIKKDTGVEVNVMQAEFSSMFGELDAGRANLVANCLAVKKERTDKYLASHPYYGDAQDVTVAPDNTDINGFEDLAGKTCGVTAGSASQTIANDMAAQYGFTVTTYEDANISLNDCLLGRIDAVFTTDTAVYKFNNANGVTMRILDERTLSNNVAYFFPKTDEGQKYCDFVNAEIDKMLADGRMASICETWLYADMTQLISDDDANK</sequence>
<proteinExistence type="predicted"/>
<dbReference type="PROSITE" id="PS51318">
    <property type="entry name" value="TAT"/>
    <property type="match status" value="1"/>
</dbReference>
<evidence type="ECO:0000256" key="1">
    <source>
        <dbReference type="ARBA" id="ARBA00022729"/>
    </source>
</evidence>
<dbReference type="PANTHER" id="PTHR35936:SF19">
    <property type="entry name" value="AMINO-ACID-BINDING PROTEIN YXEM-RELATED"/>
    <property type="match status" value="1"/>
</dbReference>
<comment type="caution">
    <text evidence="4">The sequence shown here is derived from an EMBL/GenBank/DDBJ whole genome shotgun (WGS) entry which is preliminary data.</text>
</comment>
<name>U2TPD2_9ACTN</name>
<evidence type="ECO:0000313" key="5">
    <source>
        <dbReference type="Proteomes" id="UP000016638"/>
    </source>
</evidence>
<dbReference type="SUPFAM" id="SSF53850">
    <property type="entry name" value="Periplasmic binding protein-like II"/>
    <property type="match status" value="1"/>
</dbReference>
<keyword evidence="1 2" id="KW-0732">Signal</keyword>
<gene>
    <name evidence="4" type="ORF">HMPREF1316_2457</name>
</gene>
<accession>U2TPD2</accession>
<dbReference type="InterPro" id="IPR006311">
    <property type="entry name" value="TAT_signal"/>
</dbReference>
<evidence type="ECO:0000256" key="2">
    <source>
        <dbReference type="SAM" id="SignalP"/>
    </source>
</evidence>
<reference evidence="4 5" key="1">
    <citation type="submission" date="2013-08" db="EMBL/GenBank/DDBJ databases">
        <authorList>
            <person name="Durkin A.S."/>
            <person name="Haft D.R."/>
            <person name="McCorrison J."/>
            <person name="Torralba M."/>
            <person name="Gillis M."/>
            <person name="Haft D.H."/>
            <person name="Methe B."/>
            <person name="Sutton G."/>
            <person name="Nelson K.E."/>
        </authorList>
    </citation>
    <scope>NUCLEOTIDE SEQUENCE [LARGE SCALE GENOMIC DNA]</scope>
    <source>
        <strain evidence="4 5">F0195</strain>
    </source>
</reference>
<evidence type="ECO:0000313" key="4">
    <source>
        <dbReference type="EMBL" id="ERL07993.1"/>
    </source>
</evidence>
<dbReference type="EMBL" id="AWEZ01000048">
    <property type="protein sequence ID" value="ERL07993.1"/>
    <property type="molecule type" value="Genomic_DNA"/>
</dbReference>
<dbReference type="AlphaFoldDB" id="U2TPD2"/>
<dbReference type="Proteomes" id="UP000016638">
    <property type="component" value="Unassembled WGS sequence"/>
</dbReference>
<dbReference type="STRING" id="1125712.HMPREF1316_2457"/>
<dbReference type="eggNOG" id="COG0834">
    <property type="taxonomic scope" value="Bacteria"/>
</dbReference>
<keyword evidence="5" id="KW-1185">Reference proteome</keyword>
<dbReference type="PANTHER" id="PTHR35936">
    <property type="entry name" value="MEMBRANE-BOUND LYTIC MUREIN TRANSGLYCOSYLASE F"/>
    <property type="match status" value="1"/>
</dbReference>
<dbReference type="Gene3D" id="3.40.190.10">
    <property type="entry name" value="Periplasmic binding protein-like II"/>
    <property type="match status" value="2"/>
</dbReference>
<dbReference type="Pfam" id="PF00497">
    <property type="entry name" value="SBP_bac_3"/>
    <property type="match status" value="1"/>
</dbReference>
<evidence type="ECO:0000259" key="3">
    <source>
        <dbReference type="SMART" id="SM00062"/>
    </source>
</evidence>
<protein>
    <submittedName>
        <fullName evidence="4">ABC transporter, substrate-binding protein, family 3</fullName>
    </submittedName>
</protein>
<feature type="chain" id="PRO_5039044033" evidence="2">
    <location>
        <begin position="19"/>
        <end position="279"/>
    </location>
</feature>
<dbReference type="SMART" id="SM00062">
    <property type="entry name" value="PBPb"/>
    <property type="match status" value="1"/>
</dbReference>
<dbReference type="PROSITE" id="PS51257">
    <property type="entry name" value="PROKAR_LIPOPROTEIN"/>
    <property type="match status" value="1"/>
</dbReference>
<feature type="domain" description="Solute-binding protein family 3/N-terminal" evidence="3">
    <location>
        <begin position="43"/>
        <end position="267"/>
    </location>
</feature>
<dbReference type="RefSeq" id="WP_021726348.1">
    <property type="nucleotide sequence ID" value="NZ_AWEZ01000048.1"/>
</dbReference>